<dbReference type="EMBL" id="CM035413">
    <property type="protein sequence ID" value="KAH7431529.1"/>
    <property type="molecule type" value="Genomic_DNA"/>
</dbReference>
<organism evidence="3 4">
    <name type="scientific">Ceratopteris richardii</name>
    <name type="common">Triangle waterfern</name>
    <dbReference type="NCBI Taxonomy" id="49495"/>
    <lineage>
        <taxon>Eukaryota</taxon>
        <taxon>Viridiplantae</taxon>
        <taxon>Streptophyta</taxon>
        <taxon>Embryophyta</taxon>
        <taxon>Tracheophyta</taxon>
        <taxon>Polypodiopsida</taxon>
        <taxon>Polypodiidae</taxon>
        <taxon>Polypodiales</taxon>
        <taxon>Pteridineae</taxon>
        <taxon>Pteridaceae</taxon>
        <taxon>Parkerioideae</taxon>
        <taxon>Ceratopteris</taxon>
    </lineage>
</organism>
<evidence type="ECO:0000313" key="4">
    <source>
        <dbReference type="Proteomes" id="UP000825935"/>
    </source>
</evidence>
<dbReference type="Pfam" id="PF00168">
    <property type="entry name" value="C2"/>
    <property type="match status" value="2"/>
</dbReference>
<comment type="similarity">
    <text evidence="1">Belongs to the inositol polyphosphate 5-phosphatase family.</text>
</comment>
<dbReference type="Gene3D" id="3.60.10.10">
    <property type="entry name" value="Endonuclease/exonuclease/phosphatase"/>
    <property type="match status" value="1"/>
</dbReference>
<dbReference type="SMART" id="SM00239">
    <property type="entry name" value="C2"/>
    <property type="match status" value="2"/>
</dbReference>
<dbReference type="GO" id="GO:0004439">
    <property type="term" value="F:phosphatidylinositol-4,5-bisphosphate 5-phosphatase activity"/>
    <property type="evidence" value="ECO:0007669"/>
    <property type="project" value="TreeGrafter"/>
</dbReference>
<dbReference type="PANTHER" id="PTHR11200:SF291">
    <property type="entry name" value="INOSITOL 5-PHOSPHATASE"/>
    <property type="match status" value="1"/>
</dbReference>
<dbReference type="CDD" id="cd00030">
    <property type="entry name" value="C2"/>
    <property type="match status" value="2"/>
</dbReference>
<dbReference type="InterPro" id="IPR035892">
    <property type="entry name" value="C2_domain_sf"/>
</dbReference>
<dbReference type="InterPro" id="IPR000300">
    <property type="entry name" value="IPPc"/>
</dbReference>
<dbReference type="PANTHER" id="PTHR11200">
    <property type="entry name" value="INOSITOL 5-PHOSPHATASE"/>
    <property type="match status" value="1"/>
</dbReference>
<dbReference type="SUPFAM" id="SSF56219">
    <property type="entry name" value="DNase I-like"/>
    <property type="match status" value="1"/>
</dbReference>
<gene>
    <name evidence="3" type="ORF">KP509_08G053900</name>
</gene>
<dbReference type="PROSITE" id="PS50004">
    <property type="entry name" value="C2"/>
    <property type="match status" value="1"/>
</dbReference>
<evidence type="ECO:0000256" key="1">
    <source>
        <dbReference type="ARBA" id="ARBA00010768"/>
    </source>
</evidence>
<comment type="caution">
    <text evidence="3">The sequence shown here is derived from an EMBL/GenBank/DDBJ whole genome shotgun (WGS) entry which is preliminary data.</text>
</comment>
<sequence>MIHHNSFNQNSGVMKFNSFLHRIAGSSAAASQGDGTGRADNYSDKASSGRTFDLNAIAAGSNGAHVTNKERACRVIVSVNAVKDLQRKKLYSAVQDVLVKLTAEGQSRETSQIEGKADKHGVLIINESFTFDVKDIKSAMISVNVYGKGLLGRECIGRCKDIVVSDLLQGNQGGMTNLRTEWYDLYSKDGKSLFSGKVLMQIVAGIAQPEQDLRVFIGTWNVGNARPADDLSPWLHTTTTFDIIAIGSQECDYPARAPYTDCSKDWMATLRSFLGHDYKIVHGVSRGQMRLVVFAHTDAEKSISDVSSGSEATGLGNVIPNKGGLCISLKCWDTSLCFVNCHLAAHVGQCELRNANYRDIVGNMHVDNQSVDILHQFHHVFWFGDLNYRLDFGREEEALSTTETAAWDAVVRKIHDKEFQDLLVYDELQREQKENRALYLFKEGEITFPPTFKMIRETEDVYDMKRVPAWCDRILWFSQDGCQVDQLSYTSVSSVSSSDHKPVAATFLLKAFALPCNYIDNLDEDDKRWHVRFTALRARNLRASDICGYSDPYVSFIGPNLFQEVRTAARLQNLNPVWNPLKDLPTIVLNTFPIERLEKEYLTARVLDYNTKTGDGVLGYGLIPLASAVAAFKAKGTADFVVELSHRGCPAGTLEGTLKLTWERNAAKRRSQNRRQ</sequence>
<dbReference type="Proteomes" id="UP000825935">
    <property type="component" value="Chromosome 8"/>
</dbReference>
<dbReference type="SMART" id="SM00128">
    <property type="entry name" value="IPPc"/>
    <property type="match status" value="1"/>
</dbReference>
<dbReference type="GO" id="GO:0046856">
    <property type="term" value="P:phosphatidylinositol dephosphorylation"/>
    <property type="evidence" value="ECO:0007669"/>
    <property type="project" value="InterPro"/>
</dbReference>
<proteinExistence type="inferred from homology"/>
<dbReference type="OMA" id="LETCKNH"/>
<dbReference type="InterPro" id="IPR036691">
    <property type="entry name" value="Endo/exonu/phosph_ase_sf"/>
</dbReference>
<feature type="domain" description="C2" evidence="2">
    <location>
        <begin position="514"/>
        <end position="638"/>
    </location>
</feature>
<dbReference type="AlphaFoldDB" id="A0A8T2UGG5"/>
<dbReference type="Pfam" id="PF22669">
    <property type="entry name" value="Exo_endo_phos2"/>
    <property type="match status" value="1"/>
</dbReference>
<evidence type="ECO:0000313" key="3">
    <source>
        <dbReference type="EMBL" id="KAH7431529.1"/>
    </source>
</evidence>
<dbReference type="SUPFAM" id="SSF49562">
    <property type="entry name" value="C2 domain (Calcium/lipid-binding domain, CaLB)"/>
    <property type="match status" value="2"/>
</dbReference>
<dbReference type="OrthoDB" id="62798at2759"/>
<dbReference type="InterPro" id="IPR046985">
    <property type="entry name" value="IP5"/>
</dbReference>
<reference evidence="3" key="1">
    <citation type="submission" date="2021-08" db="EMBL/GenBank/DDBJ databases">
        <title>WGS assembly of Ceratopteris richardii.</title>
        <authorList>
            <person name="Marchant D.B."/>
            <person name="Chen G."/>
            <person name="Jenkins J."/>
            <person name="Shu S."/>
            <person name="Leebens-Mack J."/>
            <person name="Grimwood J."/>
            <person name="Schmutz J."/>
            <person name="Soltis P."/>
            <person name="Soltis D."/>
            <person name="Chen Z.-H."/>
        </authorList>
    </citation>
    <scope>NUCLEOTIDE SEQUENCE</scope>
    <source>
        <strain evidence="3">Whitten #5841</strain>
        <tissue evidence="3">Leaf</tissue>
    </source>
</reference>
<dbReference type="Gene3D" id="2.60.40.150">
    <property type="entry name" value="C2 domain"/>
    <property type="match status" value="2"/>
</dbReference>
<dbReference type="InterPro" id="IPR000008">
    <property type="entry name" value="C2_dom"/>
</dbReference>
<accession>A0A8T2UGG5</accession>
<evidence type="ECO:0000259" key="2">
    <source>
        <dbReference type="PROSITE" id="PS50004"/>
    </source>
</evidence>
<protein>
    <recommendedName>
        <fullName evidence="2">C2 domain-containing protein</fullName>
    </recommendedName>
</protein>
<name>A0A8T2UGG5_CERRI</name>
<keyword evidence="4" id="KW-1185">Reference proteome</keyword>